<dbReference type="Gene3D" id="3.30.2090.10">
    <property type="entry name" value="Multidrug efflux transporter AcrB TolC docking domain, DN and DC subdomains"/>
    <property type="match status" value="2"/>
</dbReference>
<dbReference type="GO" id="GO:0042910">
    <property type="term" value="F:xenobiotic transmembrane transporter activity"/>
    <property type="evidence" value="ECO:0007669"/>
    <property type="project" value="TreeGrafter"/>
</dbReference>
<evidence type="ECO:0000313" key="2">
    <source>
        <dbReference type="EMBL" id="TGK41265.1"/>
    </source>
</evidence>
<name>A0A4R9H722_9LEPT</name>
<comment type="caution">
    <text evidence="2">The sequence shown here is derived from an EMBL/GenBank/DDBJ whole genome shotgun (WGS) entry which is preliminary data.</text>
</comment>
<gene>
    <name evidence="2" type="ORF">EHO65_07510</name>
</gene>
<dbReference type="PANTHER" id="PTHR32063">
    <property type="match status" value="1"/>
</dbReference>
<sequence>MILEQLQKNLRETLGNRSGAHAALLIFFLILSIVSIIDIPMEVFPSRESARMSITTTFPGTDVEKIEREITSSIEESLSSIGGILEMRSISEASKSVIKLQFETYSQIIERTSDIREKLEILGAKFPKEVRKPILEYSDSSENPVLILTINKENVSNNDLRFIAESQIKTKIEAISGIGRVSIVGGDSKEILIACDRDRLESEGLSIADVSRIIRSNNTNAIVSKAQIGNKEFNVYIKAKKKLPSDFASIPLRDNGNAILTLGEVAKISFSNKEKESYFRRNGKEGVSIYVYRTAGNGLTSLNSEIEKIRESLENEVDITVVYDKYSLAIFDLGKYFLSVVVVFLIFSVLVFRKRSVSNIVVLFYSFFCSAAFTGIIFGSINALHAIGINCVCIYFISMDRLNSFFPKKGLGEVLFSAAWIFAIYFLLKKDVSAFYFQALTSGAIFSIFYILSSTLSFEKFSILKELRLIDDRLFLLSERIKDKLPTFENFKARLIKSNAFTQNFIKRSEKTEIGKRFLSYYAVIGSEKIVFTFSIIFLFYFLSASFRSYADPSNTRAVIGSLELPPGSSVLLTNRISEKVEEILGEMKITEDLISKVEGDHSRIILKMKSGISVDESLFNSLKSKIGKQSPAFIFFSSDTENAADEGITFEVFGSNYEELDAIVKSITKEISSFPETEEVVLRYKGPRDEYTMNVDPQKAARSVLDASKLGEDIRFTLQGGIAAKSFSNFTEIDVRVRSSDEFRGSKDSLEKVNVRNSEGRFVPVSEISSGKDDKTPVKIFHKNRRRTLSFSVHLRSNSIGDIRKFESKINSFDLPEGYRIERLVPVNRSNFGRNLKVDLPFILSVLFLIVKGAVLTANSKDRMRNISIRIFGLVFLGFCIRILLGDWKIHSSLYFLLLSLLI</sequence>
<feature type="transmembrane region" description="Helical" evidence="1">
    <location>
        <begin position="434"/>
        <end position="458"/>
    </location>
</feature>
<organism evidence="2 3">
    <name type="scientific">Leptospira andrefontaineae</name>
    <dbReference type="NCBI Taxonomy" id="2484976"/>
    <lineage>
        <taxon>Bacteria</taxon>
        <taxon>Pseudomonadati</taxon>
        <taxon>Spirochaetota</taxon>
        <taxon>Spirochaetia</taxon>
        <taxon>Leptospirales</taxon>
        <taxon>Leptospiraceae</taxon>
        <taxon>Leptospira</taxon>
    </lineage>
</organism>
<dbReference type="Pfam" id="PF00873">
    <property type="entry name" value="ACR_tran"/>
    <property type="match status" value="2"/>
</dbReference>
<feature type="transmembrane region" description="Helical" evidence="1">
    <location>
        <begin position="333"/>
        <end position="353"/>
    </location>
</feature>
<dbReference type="Proteomes" id="UP000298097">
    <property type="component" value="Unassembled WGS sequence"/>
</dbReference>
<keyword evidence="3" id="KW-1185">Reference proteome</keyword>
<keyword evidence="1" id="KW-0812">Transmembrane</keyword>
<proteinExistence type="predicted"/>
<feature type="transmembrane region" description="Helical" evidence="1">
    <location>
        <begin position="410"/>
        <end position="428"/>
    </location>
</feature>
<dbReference type="SUPFAM" id="SSF82714">
    <property type="entry name" value="Multidrug efflux transporter AcrB TolC docking domain, DN and DC subdomains"/>
    <property type="match status" value="2"/>
</dbReference>
<evidence type="ECO:0000256" key="1">
    <source>
        <dbReference type="SAM" id="Phobius"/>
    </source>
</evidence>
<dbReference type="OrthoDB" id="312106at2"/>
<feature type="transmembrane region" description="Helical" evidence="1">
    <location>
        <begin position="839"/>
        <end position="856"/>
    </location>
</feature>
<dbReference type="EMBL" id="RQEY01000012">
    <property type="protein sequence ID" value="TGK41265.1"/>
    <property type="molecule type" value="Genomic_DNA"/>
</dbReference>
<dbReference type="AlphaFoldDB" id="A0A4R9H722"/>
<evidence type="ECO:0000313" key="3">
    <source>
        <dbReference type="Proteomes" id="UP000298097"/>
    </source>
</evidence>
<dbReference type="RefSeq" id="WP_135773516.1">
    <property type="nucleotide sequence ID" value="NZ_RQEY01000012.1"/>
</dbReference>
<keyword evidence="1" id="KW-0472">Membrane</keyword>
<feature type="transmembrane region" description="Helical" evidence="1">
    <location>
        <begin position="365"/>
        <end position="398"/>
    </location>
</feature>
<protein>
    <submittedName>
        <fullName evidence="2">Efflux RND transporter permease subunit</fullName>
    </submittedName>
</protein>
<dbReference type="Gene3D" id="3.30.70.1440">
    <property type="entry name" value="Multidrug efflux transporter AcrB pore domain"/>
    <property type="match status" value="1"/>
</dbReference>
<dbReference type="InterPro" id="IPR027463">
    <property type="entry name" value="AcrB_DN_DC_subdom"/>
</dbReference>
<dbReference type="Gene3D" id="3.30.70.1430">
    <property type="entry name" value="Multidrug efflux transporter AcrB pore domain"/>
    <property type="match status" value="2"/>
</dbReference>
<dbReference type="InterPro" id="IPR001036">
    <property type="entry name" value="Acrflvin-R"/>
</dbReference>
<feature type="transmembrane region" description="Helical" evidence="1">
    <location>
        <begin position="20"/>
        <end position="41"/>
    </location>
</feature>
<feature type="transmembrane region" description="Helical" evidence="1">
    <location>
        <begin position="868"/>
        <end position="886"/>
    </location>
</feature>
<accession>A0A4R9H722</accession>
<dbReference type="GO" id="GO:0005886">
    <property type="term" value="C:plasma membrane"/>
    <property type="evidence" value="ECO:0007669"/>
    <property type="project" value="TreeGrafter"/>
</dbReference>
<dbReference type="Gene3D" id="3.30.70.1320">
    <property type="entry name" value="Multidrug efflux transporter AcrB pore domain like"/>
    <property type="match status" value="1"/>
</dbReference>
<keyword evidence="1" id="KW-1133">Transmembrane helix</keyword>
<feature type="transmembrane region" description="Helical" evidence="1">
    <location>
        <begin position="518"/>
        <end position="543"/>
    </location>
</feature>
<dbReference type="SUPFAM" id="SSF82693">
    <property type="entry name" value="Multidrug efflux transporter AcrB pore domain, PN1, PN2, PC1 and PC2 subdomains"/>
    <property type="match status" value="2"/>
</dbReference>
<dbReference type="Gene3D" id="1.20.1640.10">
    <property type="entry name" value="Multidrug efflux transporter AcrB transmembrane domain"/>
    <property type="match status" value="2"/>
</dbReference>
<reference evidence="2" key="1">
    <citation type="journal article" date="2019" name="PLoS Negl. Trop. Dis.">
        <title>Revisiting the worldwide diversity of Leptospira species in the environment.</title>
        <authorList>
            <person name="Vincent A.T."/>
            <person name="Schiettekatte O."/>
            <person name="Bourhy P."/>
            <person name="Veyrier F.J."/>
            <person name="Picardeau M."/>
        </authorList>
    </citation>
    <scope>NUCLEOTIDE SEQUENCE [LARGE SCALE GENOMIC DNA]</scope>
    <source>
        <strain evidence="2">201800301</strain>
    </source>
</reference>
<dbReference type="PANTHER" id="PTHR32063:SF0">
    <property type="entry name" value="SWARMING MOTILITY PROTEIN SWRC"/>
    <property type="match status" value="1"/>
</dbReference>